<dbReference type="GO" id="GO:0000976">
    <property type="term" value="F:transcription cis-regulatory region binding"/>
    <property type="evidence" value="ECO:0007669"/>
    <property type="project" value="TreeGrafter"/>
</dbReference>
<evidence type="ECO:0000256" key="4">
    <source>
        <dbReference type="PROSITE-ProRule" id="PRU00335"/>
    </source>
</evidence>
<evidence type="ECO:0000259" key="5">
    <source>
        <dbReference type="PROSITE" id="PS50977"/>
    </source>
</evidence>
<dbReference type="InterPro" id="IPR009057">
    <property type="entry name" value="Homeodomain-like_sf"/>
</dbReference>
<evidence type="ECO:0000313" key="7">
    <source>
        <dbReference type="Proteomes" id="UP000292695"/>
    </source>
</evidence>
<dbReference type="RefSeq" id="WP_131287728.1">
    <property type="nucleotide sequence ID" value="NZ_SJKA01000004.1"/>
</dbReference>
<sequence>MVDAVKRTYTSTLRARQARGTQEAIVAAATRLFIERGFGPTTIDAVADAAGVSRKTVFTSVGGKVELLKVALDWLLVGDEQAIALAERPEMRSTLLESDPVALLRGLARIVAGINNRLGALYEVLIAAAGQDPAARVLLDELEEQRRKFMSELVIPRLRELGALRQDLRIEHAVDIAWLHTDPHVYVRLVLDRGWSPDEFEWWLHEAVCRQLLAPS</sequence>
<proteinExistence type="predicted"/>
<feature type="domain" description="HTH tetR-type" evidence="5">
    <location>
        <begin position="19"/>
        <end position="79"/>
    </location>
</feature>
<organism evidence="6 7">
    <name type="scientific">Kribbella sindirgiensis</name>
    <dbReference type="NCBI Taxonomy" id="1124744"/>
    <lineage>
        <taxon>Bacteria</taxon>
        <taxon>Bacillati</taxon>
        <taxon>Actinomycetota</taxon>
        <taxon>Actinomycetes</taxon>
        <taxon>Propionibacteriales</taxon>
        <taxon>Kribbellaceae</taxon>
        <taxon>Kribbella</taxon>
    </lineage>
</organism>
<keyword evidence="1" id="KW-0805">Transcription regulation</keyword>
<dbReference type="SUPFAM" id="SSF46689">
    <property type="entry name" value="Homeodomain-like"/>
    <property type="match status" value="1"/>
</dbReference>
<dbReference type="AlphaFoldDB" id="A0A4R0IMR0"/>
<keyword evidence="2 4" id="KW-0238">DNA-binding</keyword>
<dbReference type="PANTHER" id="PTHR30055">
    <property type="entry name" value="HTH-TYPE TRANSCRIPTIONAL REGULATOR RUTR"/>
    <property type="match status" value="1"/>
</dbReference>
<dbReference type="Gene3D" id="1.10.357.10">
    <property type="entry name" value="Tetracycline Repressor, domain 2"/>
    <property type="match status" value="1"/>
</dbReference>
<dbReference type="OrthoDB" id="4823039at2"/>
<reference evidence="6 7" key="1">
    <citation type="submission" date="2019-02" db="EMBL/GenBank/DDBJ databases">
        <title>Kribbella capetownensis sp. nov. and Kribbella speibonae sp. nov., isolated from soil.</title>
        <authorList>
            <person name="Curtis S.M."/>
            <person name="Norton I."/>
            <person name="Everest G.J."/>
            <person name="Meyers P.R."/>
        </authorList>
    </citation>
    <scope>NUCLEOTIDE SEQUENCE [LARGE SCALE GENOMIC DNA]</scope>
    <source>
        <strain evidence="6 7">DSM 27082</strain>
    </source>
</reference>
<dbReference type="Proteomes" id="UP000292695">
    <property type="component" value="Unassembled WGS sequence"/>
</dbReference>
<keyword evidence="7" id="KW-1185">Reference proteome</keyword>
<dbReference type="InterPro" id="IPR001647">
    <property type="entry name" value="HTH_TetR"/>
</dbReference>
<dbReference type="GO" id="GO:0003700">
    <property type="term" value="F:DNA-binding transcription factor activity"/>
    <property type="evidence" value="ECO:0007669"/>
    <property type="project" value="TreeGrafter"/>
</dbReference>
<dbReference type="InterPro" id="IPR050109">
    <property type="entry name" value="HTH-type_TetR-like_transc_reg"/>
</dbReference>
<dbReference type="Pfam" id="PF00440">
    <property type="entry name" value="TetR_N"/>
    <property type="match status" value="1"/>
</dbReference>
<evidence type="ECO:0000256" key="3">
    <source>
        <dbReference type="ARBA" id="ARBA00023163"/>
    </source>
</evidence>
<name>A0A4R0IMR0_9ACTN</name>
<feature type="DNA-binding region" description="H-T-H motif" evidence="4">
    <location>
        <begin position="42"/>
        <end position="61"/>
    </location>
</feature>
<evidence type="ECO:0000256" key="2">
    <source>
        <dbReference type="ARBA" id="ARBA00023125"/>
    </source>
</evidence>
<dbReference type="PRINTS" id="PR00455">
    <property type="entry name" value="HTHTETR"/>
</dbReference>
<dbReference type="PANTHER" id="PTHR30055:SF238">
    <property type="entry name" value="MYCOFACTOCIN BIOSYNTHESIS TRANSCRIPTIONAL REGULATOR MFTR-RELATED"/>
    <property type="match status" value="1"/>
</dbReference>
<accession>A0A4R0IMR0</accession>
<evidence type="ECO:0000313" key="6">
    <source>
        <dbReference type="EMBL" id="TCC34903.1"/>
    </source>
</evidence>
<dbReference type="EMBL" id="SJKA01000004">
    <property type="protein sequence ID" value="TCC34903.1"/>
    <property type="molecule type" value="Genomic_DNA"/>
</dbReference>
<keyword evidence="3" id="KW-0804">Transcription</keyword>
<evidence type="ECO:0000256" key="1">
    <source>
        <dbReference type="ARBA" id="ARBA00023015"/>
    </source>
</evidence>
<dbReference type="PROSITE" id="PS50977">
    <property type="entry name" value="HTH_TETR_2"/>
    <property type="match status" value="1"/>
</dbReference>
<comment type="caution">
    <text evidence="6">The sequence shown here is derived from an EMBL/GenBank/DDBJ whole genome shotgun (WGS) entry which is preliminary data.</text>
</comment>
<gene>
    <name evidence="6" type="ORF">E0H50_13500</name>
</gene>
<protein>
    <submittedName>
        <fullName evidence="6">TetR/AcrR family transcriptional regulator</fullName>
    </submittedName>
</protein>